<keyword evidence="7 9" id="KW-0233">DNA recombination</keyword>
<keyword evidence="6 9" id="KW-0238">DNA-binding</keyword>
<evidence type="ECO:0000313" key="12">
    <source>
        <dbReference type="EMBL" id="VGO15946.1"/>
    </source>
</evidence>
<dbReference type="InterPro" id="IPR002104">
    <property type="entry name" value="Integrase_catalytic"/>
</dbReference>
<gene>
    <name evidence="12" type="primary">xerC_5</name>
    <name evidence="9" type="synonym">xerC</name>
    <name evidence="12" type="ORF">PDESU_04535</name>
</gene>
<comment type="subunit">
    <text evidence="9">Forms a cyclic heterotetrameric complex composed of two molecules of XerC and two molecules of XerD.</text>
</comment>
<name>A0A6C2U986_PONDE</name>
<evidence type="ECO:0000256" key="2">
    <source>
        <dbReference type="ARBA" id="ARBA00022490"/>
    </source>
</evidence>
<dbReference type="Gene3D" id="1.10.150.130">
    <property type="match status" value="1"/>
</dbReference>
<dbReference type="EMBL" id="CAAHFG010000003">
    <property type="protein sequence ID" value="VGO15946.1"/>
    <property type="molecule type" value="Genomic_DNA"/>
</dbReference>
<evidence type="ECO:0000259" key="10">
    <source>
        <dbReference type="PROSITE" id="PS51898"/>
    </source>
</evidence>
<dbReference type="SUPFAM" id="SSF56349">
    <property type="entry name" value="DNA breaking-rejoining enzymes"/>
    <property type="match status" value="1"/>
</dbReference>
<dbReference type="PROSITE" id="PS51898">
    <property type="entry name" value="TYR_RECOMBINASE"/>
    <property type="match status" value="1"/>
</dbReference>
<keyword evidence="3 9" id="KW-0132">Cell division</keyword>
<dbReference type="NCBIfam" id="NF001399">
    <property type="entry name" value="PRK00283.1"/>
    <property type="match status" value="1"/>
</dbReference>
<dbReference type="PROSITE" id="PS51900">
    <property type="entry name" value="CB"/>
    <property type="match status" value="1"/>
</dbReference>
<dbReference type="InterPro" id="IPR004107">
    <property type="entry name" value="Integrase_SAM-like_N"/>
</dbReference>
<dbReference type="Pfam" id="PF00589">
    <property type="entry name" value="Phage_integrase"/>
    <property type="match status" value="1"/>
</dbReference>
<evidence type="ECO:0000256" key="6">
    <source>
        <dbReference type="ARBA" id="ARBA00023125"/>
    </source>
</evidence>
<dbReference type="InterPro" id="IPR011010">
    <property type="entry name" value="DNA_brk_join_enz"/>
</dbReference>
<evidence type="ECO:0000256" key="4">
    <source>
        <dbReference type="ARBA" id="ARBA00022829"/>
    </source>
</evidence>
<comment type="function">
    <text evidence="9">Site-specific tyrosine recombinase, which acts by catalyzing the cutting and rejoining of the recombining DNA molecules. The XerC-XerD complex is essential to convert dimers of the bacterial chromosome into monomers to permit their segregation at cell division. It also contributes to the segregational stability of plasmids.</text>
</comment>
<dbReference type="Pfam" id="PF02899">
    <property type="entry name" value="Phage_int_SAM_1"/>
    <property type="match status" value="1"/>
</dbReference>
<keyword evidence="5 9" id="KW-0229">DNA integration</keyword>
<feature type="active site" evidence="9">
    <location>
        <position position="264"/>
    </location>
</feature>
<comment type="subcellular location">
    <subcellularLocation>
        <location evidence="1 9">Cytoplasm</location>
    </subcellularLocation>
</comment>
<dbReference type="InterPro" id="IPR023009">
    <property type="entry name" value="Tyrosine_recombinase_XerC/XerD"/>
</dbReference>
<keyword evidence="8 9" id="KW-0131">Cell cycle</keyword>
<dbReference type="CDD" id="cd00798">
    <property type="entry name" value="INT_XerDC_C"/>
    <property type="match status" value="1"/>
</dbReference>
<dbReference type="GO" id="GO:0009037">
    <property type="term" value="F:tyrosine-based site-specific recombinase activity"/>
    <property type="evidence" value="ECO:0007669"/>
    <property type="project" value="UniProtKB-UniRule"/>
</dbReference>
<dbReference type="InterPro" id="IPR044068">
    <property type="entry name" value="CB"/>
</dbReference>
<organism evidence="12 13">
    <name type="scientific">Pontiella desulfatans</name>
    <dbReference type="NCBI Taxonomy" id="2750659"/>
    <lineage>
        <taxon>Bacteria</taxon>
        <taxon>Pseudomonadati</taxon>
        <taxon>Kiritimatiellota</taxon>
        <taxon>Kiritimatiellia</taxon>
        <taxon>Kiritimatiellales</taxon>
        <taxon>Pontiellaceae</taxon>
        <taxon>Pontiella</taxon>
    </lineage>
</organism>
<dbReference type="PANTHER" id="PTHR30349">
    <property type="entry name" value="PHAGE INTEGRASE-RELATED"/>
    <property type="match status" value="1"/>
</dbReference>
<feature type="active site" evidence="9">
    <location>
        <position position="267"/>
    </location>
</feature>
<evidence type="ECO:0000256" key="5">
    <source>
        <dbReference type="ARBA" id="ARBA00022908"/>
    </source>
</evidence>
<dbReference type="PANTHER" id="PTHR30349:SF77">
    <property type="entry name" value="TYROSINE RECOMBINASE XERC"/>
    <property type="match status" value="1"/>
</dbReference>
<feature type="domain" description="Tyr recombinase" evidence="10">
    <location>
        <begin position="110"/>
        <end position="312"/>
    </location>
</feature>
<dbReference type="InterPro" id="IPR010998">
    <property type="entry name" value="Integrase_recombinase_N"/>
</dbReference>
<keyword evidence="13" id="KW-1185">Reference proteome</keyword>
<dbReference type="Proteomes" id="UP000366872">
    <property type="component" value="Unassembled WGS sequence"/>
</dbReference>
<keyword evidence="4 9" id="KW-0159">Chromosome partition</keyword>
<feature type="domain" description="Core-binding (CB)" evidence="11">
    <location>
        <begin position="1"/>
        <end position="89"/>
    </location>
</feature>
<evidence type="ECO:0000313" key="13">
    <source>
        <dbReference type="Proteomes" id="UP000366872"/>
    </source>
</evidence>
<feature type="active site" evidence="9">
    <location>
        <position position="290"/>
    </location>
</feature>
<evidence type="ECO:0000256" key="8">
    <source>
        <dbReference type="ARBA" id="ARBA00023306"/>
    </source>
</evidence>
<dbReference type="RefSeq" id="WP_136081508.1">
    <property type="nucleotide sequence ID" value="NZ_CAAHFG010000003.1"/>
</dbReference>
<dbReference type="AlphaFoldDB" id="A0A6C2U986"/>
<sequence>MNDPCVEHFVQYLEGEKNASEHTISNYLIDIRQYCEIVWGEEATAPFKWKEADRFTARKFLVFFQKLEMAPATTGRKLSALRSFYRFLLREEYVEHNPFSGLNLPKKGSYLPQILSTTEVVRLLDAPAKYNEQQVLTNNPKIKIWREYMVARDAAILELLYSTGMRINELVKLPEEGIDLLSGVARVRGKGKKERLCPLGSPAERALTNNLQLRENVWLLEGKRDVRSPVFLNKSGGPITARSIERMMKKYVLFCHLNAELTPHSLRHSFATHLLDAGADLRSVQELLGHASLSTTQIYTHVSVERLKEVYQLAHPRA</sequence>
<evidence type="ECO:0000256" key="7">
    <source>
        <dbReference type="ARBA" id="ARBA00023172"/>
    </source>
</evidence>
<comment type="similarity">
    <text evidence="9">Belongs to the 'phage' integrase family. XerC subfamily.</text>
</comment>
<dbReference type="InterPro" id="IPR050090">
    <property type="entry name" value="Tyrosine_recombinase_XerCD"/>
</dbReference>
<dbReference type="GO" id="GO:0006313">
    <property type="term" value="P:DNA transposition"/>
    <property type="evidence" value="ECO:0007669"/>
    <property type="project" value="UniProtKB-UniRule"/>
</dbReference>
<dbReference type="InterPro" id="IPR013762">
    <property type="entry name" value="Integrase-like_cat_sf"/>
</dbReference>
<reference evidence="12 13" key="1">
    <citation type="submission" date="2019-04" db="EMBL/GenBank/DDBJ databases">
        <authorList>
            <person name="Van Vliet M D."/>
        </authorList>
    </citation>
    <scope>NUCLEOTIDE SEQUENCE [LARGE SCALE GENOMIC DNA]</scope>
    <source>
        <strain evidence="12 13">F1</strain>
    </source>
</reference>
<feature type="active site" evidence="9">
    <location>
        <position position="166"/>
    </location>
</feature>
<evidence type="ECO:0000259" key="11">
    <source>
        <dbReference type="PROSITE" id="PS51900"/>
    </source>
</evidence>
<evidence type="ECO:0000256" key="1">
    <source>
        <dbReference type="ARBA" id="ARBA00004496"/>
    </source>
</evidence>
<feature type="active site" description="O-(3'-phospho-DNA)-tyrosine intermediate" evidence="9">
    <location>
        <position position="299"/>
    </location>
</feature>
<dbReference type="Gene3D" id="1.10.443.10">
    <property type="entry name" value="Intergrase catalytic core"/>
    <property type="match status" value="1"/>
</dbReference>
<dbReference type="GO" id="GO:0003677">
    <property type="term" value="F:DNA binding"/>
    <property type="evidence" value="ECO:0007669"/>
    <property type="project" value="UniProtKB-UniRule"/>
</dbReference>
<feature type="active site" evidence="9">
    <location>
        <position position="190"/>
    </location>
</feature>
<dbReference type="GO" id="GO:0051301">
    <property type="term" value="P:cell division"/>
    <property type="evidence" value="ECO:0007669"/>
    <property type="project" value="UniProtKB-KW"/>
</dbReference>
<evidence type="ECO:0000256" key="9">
    <source>
        <dbReference type="HAMAP-Rule" id="MF_01808"/>
    </source>
</evidence>
<accession>A0A6C2U986</accession>
<keyword evidence="2 9" id="KW-0963">Cytoplasm</keyword>
<dbReference type="GO" id="GO:0007059">
    <property type="term" value="P:chromosome segregation"/>
    <property type="evidence" value="ECO:0007669"/>
    <property type="project" value="UniProtKB-UniRule"/>
</dbReference>
<dbReference type="HAMAP" id="MF_01808">
    <property type="entry name" value="Recomb_XerC_XerD"/>
    <property type="match status" value="1"/>
</dbReference>
<proteinExistence type="inferred from homology"/>
<evidence type="ECO:0000256" key="3">
    <source>
        <dbReference type="ARBA" id="ARBA00022618"/>
    </source>
</evidence>
<protein>
    <recommendedName>
        <fullName evidence="9">Tyrosine recombinase XerC</fullName>
    </recommendedName>
</protein>
<dbReference type="GO" id="GO:0005737">
    <property type="term" value="C:cytoplasm"/>
    <property type="evidence" value="ECO:0007669"/>
    <property type="project" value="UniProtKB-SubCell"/>
</dbReference>